<evidence type="ECO:0000256" key="1">
    <source>
        <dbReference type="SAM" id="MobiDB-lite"/>
    </source>
</evidence>
<protein>
    <submittedName>
        <fullName evidence="3">(rape) hypothetical protein</fullName>
    </submittedName>
</protein>
<reference evidence="3" key="1">
    <citation type="submission" date="2021-01" db="EMBL/GenBank/DDBJ databases">
        <authorList>
            <consortium name="Genoscope - CEA"/>
            <person name="William W."/>
        </authorList>
    </citation>
    <scope>NUCLEOTIDE SEQUENCE</scope>
</reference>
<proteinExistence type="predicted"/>
<feature type="region of interest" description="Disordered" evidence="1">
    <location>
        <begin position="1"/>
        <end position="25"/>
    </location>
</feature>
<evidence type="ECO:0000313" key="3">
    <source>
        <dbReference type="EMBL" id="CAF1721087.1"/>
    </source>
</evidence>
<accession>A0A816ISN8</accession>
<gene>
    <name evidence="3" type="ORF">DARMORV10_C09P17450.1</name>
</gene>
<organism evidence="3">
    <name type="scientific">Brassica napus</name>
    <name type="common">Rape</name>
    <dbReference type="NCBI Taxonomy" id="3708"/>
    <lineage>
        <taxon>Eukaryota</taxon>
        <taxon>Viridiplantae</taxon>
        <taxon>Streptophyta</taxon>
        <taxon>Embryophyta</taxon>
        <taxon>Tracheophyta</taxon>
        <taxon>Spermatophyta</taxon>
        <taxon>Magnoliopsida</taxon>
        <taxon>eudicotyledons</taxon>
        <taxon>Gunneridae</taxon>
        <taxon>Pentapetalae</taxon>
        <taxon>rosids</taxon>
        <taxon>malvids</taxon>
        <taxon>Brassicales</taxon>
        <taxon>Brassicaceae</taxon>
        <taxon>Brassiceae</taxon>
        <taxon>Brassica</taxon>
    </lineage>
</organism>
<feature type="transmembrane region" description="Helical" evidence="2">
    <location>
        <begin position="213"/>
        <end position="231"/>
    </location>
</feature>
<evidence type="ECO:0000256" key="2">
    <source>
        <dbReference type="SAM" id="Phobius"/>
    </source>
</evidence>
<feature type="compositionally biased region" description="Polar residues" evidence="1">
    <location>
        <begin position="1"/>
        <end position="22"/>
    </location>
</feature>
<keyword evidence="2" id="KW-0472">Membrane</keyword>
<dbReference type="EMBL" id="HG994373">
    <property type="protein sequence ID" value="CAF1721087.1"/>
    <property type="molecule type" value="Genomic_DNA"/>
</dbReference>
<dbReference type="AlphaFoldDB" id="A0A816ISN8"/>
<dbReference type="Proteomes" id="UP001295469">
    <property type="component" value="Chromosome C09"/>
</dbReference>
<name>A0A816ISN8_BRANA</name>
<keyword evidence="2" id="KW-0812">Transmembrane</keyword>
<sequence>MPLLLQASNRIRSSPTKSSQNQPRERSLHLLRLGGRVCGPGEAKLPSDHIVEGEPNRSEKSRDRSYYDFVYLGVEEQKVLKCDRVNQRGSHNKIHHTEEDLGKLVVNLNSYKLNLVVKSVDALLFLFLGFEEGCTESQRGSQEESFYRQNIWGFTKLNKADFTKLRQEKRVAPTSIFSDSLFLSPTAPCLSISILAMSMVMNPLLLFRATNNYYLIISLMCGFNFGEGRRIERVKKNQRRSQDSCMMCSHEDCYERWNDCVVRKTRRISEQ</sequence>
<keyword evidence="2" id="KW-1133">Transmembrane helix</keyword>